<evidence type="ECO:0000313" key="2">
    <source>
        <dbReference type="EMBL" id="MBA4609260.1"/>
    </source>
</evidence>
<dbReference type="PANTHER" id="PTHR10098:SF108">
    <property type="entry name" value="TETRATRICOPEPTIDE REPEAT PROTEIN 28"/>
    <property type="match status" value="1"/>
</dbReference>
<accession>A0A838XQX5</accession>
<sequence length="812" mass="87330">MLSAVELHRRGRASMDAGRYRTARRQLLTALERNADPEREVRILVNLSHVESTLGDAEEALRRCDEAARLARAPAVRALVHSQRAGLHLNAGDADRASALYDLAVPALTGTARANALMNRGVLHLQQWRLERARHDFDEAAALFDAAGDETGWAQARHNDGYAALQSGDLVGALAAMDAARVHLADLSPVAAAVCDQDTAEALLAAGETHEAVDLILAAARVFAQARLRQHQGECEATAARVLLFTDPRRSRRLARQAARRLRGTGSEWWALRADTVALAAETSIAPPTVAWLDRAEETSGALRQHGLDHFAQLLDLLAARFAAVLGDPERATLLLKRGRTTERDGLTERLLERSAMAARSLVRGRRREGLAHLRRGLDLLHDWQSSFGSLDLAVGVAGSGRALALTGIREALASGDPSLVLEWSERARELTSRVVPVRPPVDADAADDLTQIRQLTVEEPDEGSPEARELARLRDRVRHRAWLERGSGEVGDVVEPAELTDSLGDRDALVSYLWDRRRVHALVITDGEPVLLDLGPHGPLVERLGGLQADLDMAAATLMPAMQRAVRGSRDRRLVELSRLLVDPVLPHLGDRRVVITPAGLLSGLPWSMLPGFTGRPVTVPVTATRWLATRDLRAPRSAGFVAGPGVARAVEEGKQSAAHWTGSSALTDASATVAATLDLADGVDLLHVSAHGRHAAENPLFSGVLLEDGPLFGYDLDRIATVPQIVILSACEVGRSTQRWAEESLGMVTAWLHAGARCVIASPAAVADDEACEVLQDVHQLMAAGTPPAVALAEATGDRPTSFVCFGAGW</sequence>
<organism evidence="2 3">
    <name type="scientific">Aeromicrobium phoceense</name>
    <dbReference type="NCBI Taxonomy" id="2754045"/>
    <lineage>
        <taxon>Bacteria</taxon>
        <taxon>Bacillati</taxon>
        <taxon>Actinomycetota</taxon>
        <taxon>Actinomycetes</taxon>
        <taxon>Propionibacteriales</taxon>
        <taxon>Nocardioidaceae</taxon>
        <taxon>Aeromicrobium</taxon>
    </lineage>
</organism>
<dbReference type="SUPFAM" id="SSF48452">
    <property type="entry name" value="TPR-like"/>
    <property type="match status" value="1"/>
</dbReference>
<dbReference type="Proteomes" id="UP000550354">
    <property type="component" value="Unassembled WGS sequence"/>
</dbReference>
<evidence type="ECO:0000313" key="3">
    <source>
        <dbReference type="Proteomes" id="UP000550354"/>
    </source>
</evidence>
<dbReference type="AlphaFoldDB" id="A0A838XQX5"/>
<name>A0A838XQX5_9ACTN</name>
<dbReference type="PANTHER" id="PTHR10098">
    <property type="entry name" value="RAPSYN-RELATED"/>
    <property type="match status" value="1"/>
</dbReference>
<proteinExistence type="predicted"/>
<keyword evidence="3" id="KW-1185">Reference proteome</keyword>
<dbReference type="Gene3D" id="1.25.40.10">
    <property type="entry name" value="Tetratricopeptide repeat domain"/>
    <property type="match status" value="2"/>
</dbReference>
<evidence type="ECO:0000259" key="1">
    <source>
        <dbReference type="Pfam" id="PF12770"/>
    </source>
</evidence>
<dbReference type="RefSeq" id="WP_181755953.1">
    <property type="nucleotide sequence ID" value="NZ_JACEOG010000001.1"/>
</dbReference>
<feature type="domain" description="CHAT" evidence="1">
    <location>
        <begin position="575"/>
        <end position="798"/>
    </location>
</feature>
<protein>
    <submittedName>
        <fullName evidence="2">CHAT domain-containing protein</fullName>
    </submittedName>
</protein>
<dbReference type="EMBL" id="JACEOG010000001">
    <property type="protein sequence ID" value="MBA4609260.1"/>
    <property type="molecule type" value="Genomic_DNA"/>
</dbReference>
<dbReference type="InterPro" id="IPR019734">
    <property type="entry name" value="TPR_rpt"/>
</dbReference>
<dbReference type="InterPro" id="IPR011990">
    <property type="entry name" value="TPR-like_helical_dom_sf"/>
</dbReference>
<comment type="caution">
    <text evidence="2">The sequence shown here is derived from an EMBL/GenBank/DDBJ whole genome shotgun (WGS) entry which is preliminary data.</text>
</comment>
<gene>
    <name evidence="2" type="ORF">H1W00_12290</name>
</gene>
<dbReference type="InterPro" id="IPR024983">
    <property type="entry name" value="CHAT_dom"/>
</dbReference>
<reference evidence="2 3" key="1">
    <citation type="submission" date="2020-07" db="EMBL/GenBank/DDBJ databases">
        <title>Draft genome and description of Aeromicrobium phoceense strain Marseille-Q0843 isolated from healthy skin swab.</title>
        <authorList>
            <person name="Boxberger M."/>
            <person name="La Scola B."/>
        </authorList>
    </citation>
    <scope>NUCLEOTIDE SEQUENCE [LARGE SCALE GENOMIC DNA]</scope>
    <source>
        <strain evidence="2 3">Marseille-Q0843</strain>
    </source>
</reference>
<dbReference type="Pfam" id="PF12770">
    <property type="entry name" value="CHAT"/>
    <property type="match status" value="1"/>
</dbReference>
<dbReference type="SMART" id="SM00028">
    <property type="entry name" value="TPR"/>
    <property type="match status" value="3"/>
</dbReference>